<reference evidence="7 8" key="1">
    <citation type="submission" date="2019-05" db="EMBL/GenBank/DDBJ databases">
        <title>Nesterenkonia sp. GY239, isolated from the Southern Atlantic Ocean.</title>
        <authorList>
            <person name="Zhang G."/>
        </authorList>
    </citation>
    <scope>NUCLEOTIDE SEQUENCE [LARGE SCALE GENOMIC DNA]</scope>
    <source>
        <strain evidence="7 8">GY239</strain>
    </source>
</reference>
<feature type="transmembrane region" description="Helical" evidence="5">
    <location>
        <begin position="292"/>
        <end position="312"/>
    </location>
</feature>
<organism evidence="7 8">
    <name type="scientific">Nesterenkonia sphaerica</name>
    <dbReference type="NCBI Taxonomy" id="1804988"/>
    <lineage>
        <taxon>Bacteria</taxon>
        <taxon>Bacillati</taxon>
        <taxon>Actinomycetota</taxon>
        <taxon>Actinomycetes</taxon>
        <taxon>Micrococcales</taxon>
        <taxon>Micrococcaceae</taxon>
        <taxon>Nesterenkonia</taxon>
    </lineage>
</organism>
<evidence type="ECO:0000256" key="1">
    <source>
        <dbReference type="ARBA" id="ARBA00004651"/>
    </source>
</evidence>
<sequence length="465" mass="49772">MSTPTVEQPKPMAKISAKQTVIVTIICFVAWSIAVYDFILFGTLLPRIEETFGWTQSFALLVSTLASAAIFVVIIIFGPLVDRMGRRKGMMASVGGTAIAGVATAAVQGATSVVAVRGFTGLGLAEQNVNGTYLNEVFAQTESKKIKRNQGFFYSLVQSGWPVGALLAAGFVALTSYWFGAENWRIAFLLSIIPSMIVFALIWFLLKETPQFTTMKRIRELRKAGQTEEAEALSAATGLRVEKEVPLKRIFSGKHRRNTIVLSLAWTLNWFGIATFSVLGTSVLESGKGVDANSALLMIVGANLVGALGYLTHGFLGDKFGRKNAVVFGWLISGMAFAIMMLGPNDPAFVLPLYMIGLFFLLGPYAAIMYFQAECYDADCRATGSAFISAFSQPGAVIGGFILTAIVAASFEFSTAALVVGAAGTFVSGLVMLAAKKVDTDVPREDVPIPALRPTDEVAQAAKAQ</sequence>
<keyword evidence="3 5" id="KW-1133">Transmembrane helix</keyword>
<dbReference type="InterPro" id="IPR020846">
    <property type="entry name" value="MFS_dom"/>
</dbReference>
<gene>
    <name evidence="7" type="ORF">FEF27_09390</name>
</gene>
<protein>
    <submittedName>
        <fullName evidence="7">MFS transporter</fullName>
    </submittedName>
</protein>
<feature type="transmembrane region" description="Helical" evidence="5">
    <location>
        <begin position="349"/>
        <end position="371"/>
    </location>
</feature>
<dbReference type="RefSeq" id="WP_138170601.1">
    <property type="nucleotide sequence ID" value="NZ_VAWA01000011.1"/>
</dbReference>
<evidence type="ECO:0000256" key="2">
    <source>
        <dbReference type="ARBA" id="ARBA00022692"/>
    </source>
</evidence>
<feature type="transmembrane region" description="Helical" evidence="5">
    <location>
        <begin position="152"/>
        <end position="180"/>
    </location>
</feature>
<feature type="transmembrane region" description="Helical" evidence="5">
    <location>
        <begin position="21"/>
        <end position="45"/>
    </location>
</feature>
<feature type="transmembrane region" description="Helical" evidence="5">
    <location>
        <begin position="383"/>
        <end position="409"/>
    </location>
</feature>
<feature type="domain" description="Major facilitator superfamily (MFS) profile" evidence="6">
    <location>
        <begin position="23"/>
        <end position="439"/>
    </location>
</feature>
<proteinExistence type="predicted"/>
<keyword evidence="8" id="KW-1185">Reference proteome</keyword>
<accession>A0A5R9A985</accession>
<dbReference type="InterPro" id="IPR036259">
    <property type="entry name" value="MFS_trans_sf"/>
</dbReference>
<evidence type="ECO:0000259" key="6">
    <source>
        <dbReference type="PROSITE" id="PS50850"/>
    </source>
</evidence>
<feature type="transmembrane region" description="Helical" evidence="5">
    <location>
        <begin position="324"/>
        <end position="343"/>
    </location>
</feature>
<dbReference type="GO" id="GO:0046943">
    <property type="term" value="F:carboxylic acid transmembrane transporter activity"/>
    <property type="evidence" value="ECO:0007669"/>
    <property type="project" value="TreeGrafter"/>
</dbReference>
<evidence type="ECO:0000313" key="7">
    <source>
        <dbReference type="EMBL" id="TLP74356.1"/>
    </source>
</evidence>
<dbReference type="Gene3D" id="1.20.1250.20">
    <property type="entry name" value="MFS general substrate transporter like domains"/>
    <property type="match status" value="1"/>
</dbReference>
<dbReference type="PANTHER" id="PTHR23508:SF10">
    <property type="entry name" value="CARBOXYLIC ACID TRANSPORTER PROTEIN HOMOLOG"/>
    <property type="match status" value="1"/>
</dbReference>
<comment type="subcellular location">
    <subcellularLocation>
        <location evidence="1">Cell membrane</location>
        <topology evidence="1">Multi-pass membrane protein</topology>
    </subcellularLocation>
</comment>
<feature type="transmembrane region" description="Helical" evidence="5">
    <location>
        <begin position="259"/>
        <end position="280"/>
    </location>
</feature>
<feature type="transmembrane region" description="Helical" evidence="5">
    <location>
        <begin position="57"/>
        <end position="81"/>
    </location>
</feature>
<evidence type="ECO:0000256" key="3">
    <source>
        <dbReference type="ARBA" id="ARBA00022989"/>
    </source>
</evidence>
<feature type="transmembrane region" description="Helical" evidence="5">
    <location>
        <begin position="415"/>
        <end position="435"/>
    </location>
</feature>
<evidence type="ECO:0000256" key="4">
    <source>
        <dbReference type="ARBA" id="ARBA00023136"/>
    </source>
</evidence>
<evidence type="ECO:0000313" key="8">
    <source>
        <dbReference type="Proteomes" id="UP000306544"/>
    </source>
</evidence>
<dbReference type="AlphaFoldDB" id="A0A5R9A985"/>
<dbReference type="SUPFAM" id="SSF103473">
    <property type="entry name" value="MFS general substrate transporter"/>
    <property type="match status" value="1"/>
</dbReference>
<dbReference type="PROSITE" id="PS50850">
    <property type="entry name" value="MFS"/>
    <property type="match status" value="1"/>
</dbReference>
<dbReference type="GO" id="GO:0005886">
    <property type="term" value="C:plasma membrane"/>
    <property type="evidence" value="ECO:0007669"/>
    <property type="project" value="UniProtKB-SubCell"/>
</dbReference>
<dbReference type="Pfam" id="PF00083">
    <property type="entry name" value="Sugar_tr"/>
    <property type="match status" value="1"/>
</dbReference>
<dbReference type="EMBL" id="VAWA01000011">
    <property type="protein sequence ID" value="TLP74356.1"/>
    <property type="molecule type" value="Genomic_DNA"/>
</dbReference>
<name>A0A5R9A985_9MICC</name>
<comment type="caution">
    <text evidence="7">The sequence shown here is derived from an EMBL/GenBank/DDBJ whole genome shotgun (WGS) entry which is preliminary data.</text>
</comment>
<keyword evidence="4 5" id="KW-0472">Membrane</keyword>
<dbReference type="PANTHER" id="PTHR23508">
    <property type="entry name" value="CARBOXYLIC ACID TRANSPORTER PROTEIN HOMOLOG"/>
    <property type="match status" value="1"/>
</dbReference>
<dbReference type="Proteomes" id="UP000306544">
    <property type="component" value="Unassembled WGS sequence"/>
</dbReference>
<dbReference type="InterPro" id="IPR005828">
    <property type="entry name" value="MFS_sugar_transport-like"/>
</dbReference>
<keyword evidence="2 5" id="KW-0812">Transmembrane</keyword>
<dbReference type="OrthoDB" id="9787026at2"/>
<evidence type="ECO:0000256" key="5">
    <source>
        <dbReference type="SAM" id="Phobius"/>
    </source>
</evidence>
<feature type="transmembrane region" description="Helical" evidence="5">
    <location>
        <begin position="186"/>
        <end position="206"/>
    </location>
</feature>